<dbReference type="Pfam" id="PF05741">
    <property type="entry name" value="zf-nanos"/>
    <property type="match status" value="1"/>
</dbReference>
<dbReference type="EMBL" id="UZAH01025587">
    <property type="protein sequence ID" value="VDO66753.1"/>
    <property type="molecule type" value="Genomic_DNA"/>
</dbReference>
<dbReference type="InterPro" id="IPR024161">
    <property type="entry name" value="Znf_nanos-typ"/>
</dbReference>
<dbReference type="WBParaSite" id="HPBE_0000604901-mRNA-1">
    <property type="protein sequence ID" value="HPBE_0000604901-mRNA-1"/>
    <property type="gene ID" value="HPBE_0000604901"/>
</dbReference>
<dbReference type="GO" id="GO:0003723">
    <property type="term" value="F:RNA binding"/>
    <property type="evidence" value="ECO:0007669"/>
    <property type="project" value="UniProtKB-UniRule"/>
</dbReference>
<evidence type="ECO:0000256" key="2">
    <source>
        <dbReference type="SAM" id="MobiDB-lite"/>
    </source>
</evidence>
<reference evidence="4 5" key="1">
    <citation type="submission" date="2018-11" db="EMBL/GenBank/DDBJ databases">
        <authorList>
            <consortium name="Pathogen Informatics"/>
        </authorList>
    </citation>
    <scope>NUCLEOTIDE SEQUENCE [LARGE SCALE GENOMIC DNA]</scope>
</reference>
<organism evidence="5 6">
    <name type="scientific">Heligmosomoides polygyrus</name>
    <name type="common">Parasitic roundworm</name>
    <dbReference type="NCBI Taxonomy" id="6339"/>
    <lineage>
        <taxon>Eukaryota</taxon>
        <taxon>Metazoa</taxon>
        <taxon>Ecdysozoa</taxon>
        <taxon>Nematoda</taxon>
        <taxon>Chromadorea</taxon>
        <taxon>Rhabditida</taxon>
        <taxon>Rhabditina</taxon>
        <taxon>Rhabditomorpha</taxon>
        <taxon>Strongyloidea</taxon>
        <taxon>Heligmosomidae</taxon>
        <taxon>Heligmosomoides</taxon>
    </lineage>
</organism>
<evidence type="ECO:0000256" key="1">
    <source>
        <dbReference type="PROSITE-ProRule" id="PRU00855"/>
    </source>
</evidence>
<dbReference type="InterPro" id="IPR038129">
    <property type="entry name" value="Nanos_sf"/>
</dbReference>
<feature type="compositionally biased region" description="Low complexity" evidence="2">
    <location>
        <begin position="102"/>
        <end position="113"/>
    </location>
</feature>
<proteinExistence type="inferred from homology"/>
<evidence type="ECO:0000313" key="5">
    <source>
        <dbReference type="Proteomes" id="UP000050761"/>
    </source>
</evidence>
<accession>A0A3P7YPQ6</accession>
<dbReference type="GO" id="GO:0006417">
    <property type="term" value="P:regulation of translation"/>
    <property type="evidence" value="ECO:0007669"/>
    <property type="project" value="UniProtKB-UniRule"/>
</dbReference>
<keyword evidence="1" id="KW-0863">Zinc-finger</keyword>
<name>A0A183FH44_HELPZ</name>
<dbReference type="GO" id="GO:0008270">
    <property type="term" value="F:zinc ion binding"/>
    <property type="evidence" value="ECO:0007669"/>
    <property type="project" value="UniProtKB-KW"/>
</dbReference>
<dbReference type="Gene3D" id="4.10.60.30">
    <property type="entry name" value="Nanos, RNA-binding domain"/>
    <property type="match status" value="1"/>
</dbReference>
<dbReference type="Proteomes" id="UP000050761">
    <property type="component" value="Unassembled WGS sequence"/>
</dbReference>
<accession>A0A183FH44</accession>
<comment type="similarity">
    <text evidence="1">Belongs to the nanos family.</text>
</comment>
<evidence type="ECO:0000313" key="4">
    <source>
        <dbReference type="EMBL" id="VDO66753.1"/>
    </source>
</evidence>
<keyword evidence="1" id="KW-0479">Metal-binding</keyword>
<dbReference type="OrthoDB" id="5864971at2759"/>
<protein>
    <submittedName>
        <fullName evidence="6">Nanos-type domain-containing protein</fullName>
    </submittedName>
</protein>
<keyword evidence="5" id="KW-1185">Reference proteome</keyword>
<sequence length="200" mass="22166">MADFCGIGTSIPSTDDGDMFSKVELELRKKYDRRGYSDATSNKNWKLELELKKPAEVVRGQDVNLMFTESWQQYSDTDVSTFLRCNEGKELLTYCGKRASGISNSSDDTGSSSHSDETEFQRADSTTSDFFSFSGSDHTFDNRSDVESPSPGSRNQFAPGLSCPHLWFTTCNHCGATADSAHSSDFCPVVKMSKLNIKPE</sequence>
<keyword evidence="1" id="KW-0694">RNA-binding</keyword>
<reference evidence="6" key="2">
    <citation type="submission" date="2019-09" db="UniProtKB">
        <authorList>
            <consortium name="WormBaseParasite"/>
        </authorList>
    </citation>
    <scope>IDENTIFICATION</scope>
</reference>
<dbReference type="PROSITE" id="PS51522">
    <property type="entry name" value="ZF_NANOS"/>
    <property type="match status" value="1"/>
</dbReference>
<keyword evidence="1" id="KW-0862">Zinc</keyword>
<feature type="domain" description="Nanos-type" evidence="3">
    <location>
        <begin position="117"/>
        <end position="189"/>
    </location>
</feature>
<dbReference type="AlphaFoldDB" id="A0A183FH44"/>
<evidence type="ECO:0000313" key="6">
    <source>
        <dbReference type="WBParaSite" id="HPBE_0000604901-mRNA-1"/>
    </source>
</evidence>
<keyword evidence="1" id="KW-0810">Translation regulation</keyword>
<feature type="region of interest" description="Disordered" evidence="2">
    <location>
        <begin position="102"/>
        <end position="129"/>
    </location>
</feature>
<evidence type="ECO:0000259" key="3">
    <source>
        <dbReference type="PROSITE" id="PS51522"/>
    </source>
</evidence>
<gene>
    <name evidence="4" type="ORF">HPBE_LOCUS6050</name>
</gene>